<dbReference type="RefSeq" id="WP_157685665.1">
    <property type="nucleotide sequence ID" value="NZ_CADFGU010000010.1"/>
</dbReference>
<dbReference type="EMBL" id="LAQU01000001">
    <property type="protein sequence ID" value="KKB65322.1"/>
    <property type="molecule type" value="Genomic_DNA"/>
</dbReference>
<sequence length="287" mass="32328">MDAVLRHSFSTLRKSVPWFPMQARDVRISTPASIEGGSAGICEWDDQHYRRTGTVKISIRVKVEPGKPLTPEYLASVLYVFAHELGDHALGYAVSLSQGKLPLPEMVDHKKVFSPSDETNAWHQVVKSNLRHIDVPHTGFPDAQAKARYVHALKVAFLKEYATDVENHCIMDYNGRDDEDDDRYIYARGDDDLFDKGMAWAQTLKAKAAYPDDPFWTTGIATDTHASQHIQSGTEQHAHRAFMNAPGYSSGEEAAAESNPMRTTVDDLHEAIDYVETMDDRDRDSRY</sequence>
<comment type="caution">
    <text evidence="1">The sequence shown here is derived from an EMBL/GenBank/DDBJ whole genome shotgun (WGS) entry which is preliminary data.</text>
</comment>
<dbReference type="AlphaFoldDB" id="A0A0F5K709"/>
<reference evidence="1 2" key="1">
    <citation type="submission" date="2015-03" db="EMBL/GenBank/DDBJ databases">
        <title>Draft Genome Sequence of Burkholderia andropogonis type strain ICMP2807, isolated from Sorghum bicolor.</title>
        <authorList>
            <person name="Lopes-Santos L."/>
            <person name="Castro D.B."/>
            <person name="Ottoboni L.M."/>
            <person name="Park D."/>
            <person name="Weirc B.S."/>
            <person name="Destefano S.A."/>
        </authorList>
    </citation>
    <scope>NUCLEOTIDE SEQUENCE [LARGE SCALE GENOMIC DNA]</scope>
    <source>
        <strain evidence="1 2">ICMP2807</strain>
    </source>
</reference>
<accession>A0A0F5K709</accession>
<dbReference type="Proteomes" id="UP000033618">
    <property type="component" value="Unassembled WGS sequence"/>
</dbReference>
<keyword evidence="2" id="KW-1185">Reference proteome</keyword>
<evidence type="ECO:0000313" key="2">
    <source>
        <dbReference type="Proteomes" id="UP000033618"/>
    </source>
</evidence>
<gene>
    <name evidence="1" type="ORF">WM40_01630</name>
</gene>
<protein>
    <submittedName>
        <fullName evidence="1">Uncharacterized protein</fullName>
    </submittedName>
</protein>
<dbReference type="PATRIC" id="fig|28092.6.peg.376"/>
<name>A0A0F5K709_9BURK</name>
<organism evidence="1 2">
    <name type="scientific">Robbsia andropogonis</name>
    <dbReference type="NCBI Taxonomy" id="28092"/>
    <lineage>
        <taxon>Bacteria</taxon>
        <taxon>Pseudomonadati</taxon>
        <taxon>Pseudomonadota</taxon>
        <taxon>Betaproteobacteria</taxon>
        <taxon>Burkholderiales</taxon>
        <taxon>Burkholderiaceae</taxon>
        <taxon>Robbsia</taxon>
    </lineage>
</organism>
<proteinExistence type="predicted"/>
<evidence type="ECO:0000313" key="1">
    <source>
        <dbReference type="EMBL" id="KKB65322.1"/>
    </source>
</evidence>